<dbReference type="Gene3D" id="3.30.310.50">
    <property type="entry name" value="Alpha-D-phosphohexomutase, C-terminal domain"/>
    <property type="match status" value="1"/>
</dbReference>
<dbReference type="RefSeq" id="WP_150971635.1">
    <property type="nucleotide sequence ID" value="NZ_VZDO01000014.1"/>
</dbReference>
<keyword evidence="2" id="KW-1185">Reference proteome</keyword>
<dbReference type="EMBL" id="VZDO01000014">
    <property type="protein sequence ID" value="KAB0678090.1"/>
    <property type="molecule type" value="Genomic_DNA"/>
</dbReference>
<name>A0A7V7PMD7_9HYPH</name>
<comment type="caution">
    <text evidence="1">The sequence shown here is derived from an EMBL/GenBank/DDBJ whole genome shotgun (WGS) entry which is preliminary data.</text>
</comment>
<dbReference type="InterPro" id="IPR014543">
    <property type="entry name" value="UCP028291"/>
</dbReference>
<sequence>MSDVAATVPPSGEVSGVHSVASVATPHASRYLQQLCKHFAHKRAVSFDERHGRIDFAIGICDLEVVDGALRMRLAAPNGADLAQLADVVQRHLVRFAFREELAIRWETR</sequence>
<gene>
    <name evidence="1" type="ORF">F6X38_16835</name>
</gene>
<proteinExistence type="predicted"/>
<accession>A0A7V7PMD7</accession>
<protein>
    <submittedName>
        <fullName evidence="1">DUF2218 domain-containing protein</fullName>
    </submittedName>
</protein>
<dbReference type="Proteomes" id="UP000432089">
    <property type="component" value="Unassembled WGS sequence"/>
</dbReference>
<dbReference type="PIRSF" id="PIRSF028291">
    <property type="entry name" value="UCP028291"/>
    <property type="match status" value="1"/>
</dbReference>
<dbReference type="AlphaFoldDB" id="A0A7V7PMD7"/>
<evidence type="ECO:0000313" key="1">
    <source>
        <dbReference type="EMBL" id="KAB0678090.1"/>
    </source>
</evidence>
<reference evidence="1 2" key="1">
    <citation type="submission" date="2019-09" db="EMBL/GenBank/DDBJ databases">
        <title>YIM 132180 draft genome.</title>
        <authorList>
            <person name="Zhang K."/>
        </authorList>
    </citation>
    <scope>NUCLEOTIDE SEQUENCE [LARGE SCALE GENOMIC DNA]</scope>
    <source>
        <strain evidence="1 2">YIM 132180</strain>
    </source>
</reference>
<dbReference type="Pfam" id="PF09981">
    <property type="entry name" value="DUF2218"/>
    <property type="match status" value="1"/>
</dbReference>
<organism evidence="1 2">
    <name type="scientific">Plantimonas leprariae</name>
    <dbReference type="NCBI Taxonomy" id="2615207"/>
    <lineage>
        <taxon>Bacteria</taxon>
        <taxon>Pseudomonadati</taxon>
        <taxon>Pseudomonadota</taxon>
        <taxon>Alphaproteobacteria</taxon>
        <taxon>Hyphomicrobiales</taxon>
        <taxon>Aurantimonadaceae</taxon>
        <taxon>Plantimonas</taxon>
    </lineage>
</organism>
<evidence type="ECO:0000313" key="2">
    <source>
        <dbReference type="Proteomes" id="UP000432089"/>
    </source>
</evidence>